<sequence>MTLARGRKPLDPDEKAERRQASLVKYREKKGEELRAAARLRMQKCAAVCSLLLLVLIVPHPSLLEIARHLWRPMRQPYADTNAWLGSPRQSTATGERPRLRTTALHISNGPLSNRKKIRASDTERRAQKRLEHSAEEESTKQDPKGSCAPGFGVRAPRAMPDECREGCGEIACEGCACICTASSRWLEHQHYRTDAWHAAGCPA</sequence>
<evidence type="ECO:0000256" key="2">
    <source>
        <dbReference type="SAM" id="Phobius"/>
    </source>
</evidence>
<dbReference type="Proteomes" id="UP001222325">
    <property type="component" value="Unassembled WGS sequence"/>
</dbReference>
<name>A0AAD6UG55_9AGAR</name>
<proteinExistence type="predicted"/>
<feature type="compositionally biased region" description="Basic and acidic residues" evidence="1">
    <location>
        <begin position="119"/>
        <end position="144"/>
    </location>
</feature>
<evidence type="ECO:0000256" key="1">
    <source>
        <dbReference type="SAM" id="MobiDB-lite"/>
    </source>
</evidence>
<comment type="caution">
    <text evidence="3">The sequence shown here is derived from an EMBL/GenBank/DDBJ whole genome shotgun (WGS) entry which is preliminary data.</text>
</comment>
<reference evidence="3" key="1">
    <citation type="submission" date="2023-03" db="EMBL/GenBank/DDBJ databases">
        <title>Massive genome expansion in bonnet fungi (Mycena s.s.) driven by repeated elements and novel gene families across ecological guilds.</title>
        <authorList>
            <consortium name="Lawrence Berkeley National Laboratory"/>
            <person name="Harder C.B."/>
            <person name="Miyauchi S."/>
            <person name="Viragh M."/>
            <person name="Kuo A."/>
            <person name="Thoen E."/>
            <person name="Andreopoulos B."/>
            <person name="Lu D."/>
            <person name="Skrede I."/>
            <person name="Drula E."/>
            <person name="Henrissat B."/>
            <person name="Morin E."/>
            <person name="Kohler A."/>
            <person name="Barry K."/>
            <person name="LaButti K."/>
            <person name="Morin E."/>
            <person name="Salamov A."/>
            <person name="Lipzen A."/>
            <person name="Mereny Z."/>
            <person name="Hegedus B."/>
            <person name="Baldrian P."/>
            <person name="Stursova M."/>
            <person name="Weitz H."/>
            <person name="Taylor A."/>
            <person name="Grigoriev I.V."/>
            <person name="Nagy L.G."/>
            <person name="Martin F."/>
            <person name="Kauserud H."/>
        </authorList>
    </citation>
    <scope>NUCLEOTIDE SEQUENCE</scope>
    <source>
        <strain evidence="3">CBHHK173m</strain>
    </source>
</reference>
<accession>A0AAD6UG55</accession>
<feature type="region of interest" description="Disordered" evidence="1">
    <location>
        <begin position="111"/>
        <end position="154"/>
    </location>
</feature>
<keyword evidence="2" id="KW-0812">Transmembrane</keyword>
<dbReference type="EMBL" id="JARJCN010000004">
    <property type="protein sequence ID" value="KAJ7101385.1"/>
    <property type="molecule type" value="Genomic_DNA"/>
</dbReference>
<evidence type="ECO:0000313" key="4">
    <source>
        <dbReference type="Proteomes" id="UP001222325"/>
    </source>
</evidence>
<evidence type="ECO:0000313" key="3">
    <source>
        <dbReference type="EMBL" id="KAJ7101385.1"/>
    </source>
</evidence>
<gene>
    <name evidence="3" type="ORF">B0H15DRAFT_943711</name>
</gene>
<keyword evidence="4" id="KW-1185">Reference proteome</keyword>
<keyword evidence="2" id="KW-1133">Transmembrane helix</keyword>
<dbReference type="AlphaFoldDB" id="A0AAD6UG55"/>
<feature type="transmembrane region" description="Helical" evidence="2">
    <location>
        <begin position="45"/>
        <end position="64"/>
    </location>
</feature>
<organism evidence="3 4">
    <name type="scientific">Mycena belliarum</name>
    <dbReference type="NCBI Taxonomy" id="1033014"/>
    <lineage>
        <taxon>Eukaryota</taxon>
        <taxon>Fungi</taxon>
        <taxon>Dikarya</taxon>
        <taxon>Basidiomycota</taxon>
        <taxon>Agaricomycotina</taxon>
        <taxon>Agaricomycetes</taxon>
        <taxon>Agaricomycetidae</taxon>
        <taxon>Agaricales</taxon>
        <taxon>Marasmiineae</taxon>
        <taxon>Mycenaceae</taxon>
        <taxon>Mycena</taxon>
    </lineage>
</organism>
<protein>
    <submittedName>
        <fullName evidence="3">Uncharacterized protein</fullName>
    </submittedName>
</protein>
<keyword evidence="2" id="KW-0472">Membrane</keyword>